<gene>
    <name evidence="1" type="ORF">PLEOSDRAFT_1109090</name>
</gene>
<accession>A0A067N910</accession>
<evidence type="ECO:0000313" key="1">
    <source>
        <dbReference type="EMBL" id="KDQ23445.1"/>
    </source>
</evidence>
<dbReference type="EMBL" id="KL198013">
    <property type="protein sequence ID" value="KDQ23445.1"/>
    <property type="molecule type" value="Genomic_DNA"/>
</dbReference>
<organism evidence="1 2">
    <name type="scientific">Pleurotus ostreatus (strain PC15)</name>
    <name type="common">Oyster mushroom</name>
    <dbReference type="NCBI Taxonomy" id="1137138"/>
    <lineage>
        <taxon>Eukaryota</taxon>
        <taxon>Fungi</taxon>
        <taxon>Dikarya</taxon>
        <taxon>Basidiomycota</taxon>
        <taxon>Agaricomycotina</taxon>
        <taxon>Agaricomycetes</taxon>
        <taxon>Agaricomycetidae</taxon>
        <taxon>Agaricales</taxon>
        <taxon>Pleurotineae</taxon>
        <taxon>Pleurotaceae</taxon>
        <taxon>Pleurotus</taxon>
    </lineage>
</organism>
<reference evidence="2" key="1">
    <citation type="journal article" date="2014" name="Proc. Natl. Acad. Sci. U.S.A.">
        <title>Extensive sampling of basidiomycete genomes demonstrates inadequacy of the white-rot/brown-rot paradigm for wood decay fungi.</title>
        <authorList>
            <person name="Riley R."/>
            <person name="Salamov A.A."/>
            <person name="Brown D.W."/>
            <person name="Nagy L.G."/>
            <person name="Floudas D."/>
            <person name="Held B.W."/>
            <person name="Levasseur A."/>
            <person name="Lombard V."/>
            <person name="Morin E."/>
            <person name="Otillar R."/>
            <person name="Lindquist E.A."/>
            <person name="Sun H."/>
            <person name="LaButti K.M."/>
            <person name="Schmutz J."/>
            <person name="Jabbour D."/>
            <person name="Luo H."/>
            <person name="Baker S.E."/>
            <person name="Pisabarro A.G."/>
            <person name="Walton J.D."/>
            <person name="Blanchette R.A."/>
            <person name="Henrissat B."/>
            <person name="Martin F."/>
            <person name="Cullen D."/>
            <person name="Hibbett D.S."/>
            <person name="Grigoriev I.V."/>
        </authorList>
    </citation>
    <scope>NUCLEOTIDE SEQUENCE [LARGE SCALE GENOMIC DNA]</scope>
    <source>
        <strain evidence="2">PC15</strain>
    </source>
</reference>
<dbReference type="AlphaFoldDB" id="A0A067N910"/>
<dbReference type="OrthoDB" id="10436193at2759"/>
<protein>
    <submittedName>
        <fullName evidence="1">Uncharacterized protein</fullName>
    </submittedName>
</protein>
<dbReference type="HOGENOM" id="CLU_1402961_0_0_1"/>
<sequence length="194" mass="22316">MRTISSPVPSTTLLRLPITIKIEKEEIWISDVQGSPETILVHDFNQLLDAEIEEADPLPPVMVSGMPLRSDIGSLPTARIRWVISPDSGEAERLLELDSPTLALRAWMHCQPDDMAFVLDITRFRGRYVQLKLQIFPNGSVPRMPLFRSMWVKSWDVKMSWRDRLRALIAMYRDPRFHLPLEKSLTVPIPIVFS</sequence>
<dbReference type="InParanoid" id="A0A067N910"/>
<name>A0A067N910_PLEO1</name>
<evidence type="ECO:0000313" key="2">
    <source>
        <dbReference type="Proteomes" id="UP000027073"/>
    </source>
</evidence>
<proteinExistence type="predicted"/>
<dbReference type="Proteomes" id="UP000027073">
    <property type="component" value="Unassembled WGS sequence"/>
</dbReference>
<dbReference type="VEuPathDB" id="FungiDB:PLEOSDRAFT_1109090"/>